<dbReference type="Gene3D" id="3.30.429.10">
    <property type="entry name" value="Macrophage Migration Inhibitory Factor"/>
    <property type="match status" value="1"/>
</dbReference>
<evidence type="ECO:0000256" key="1">
    <source>
        <dbReference type="ARBA" id="ARBA00023235"/>
    </source>
</evidence>
<dbReference type="SUPFAM" id="SSF55331">
    <property type="entry name" value="Tautomerase/MIF"/>
    <property type="match status" value="1"/>
</dbReference>
<dbReference type="EMBL" id="CAFABK010000056">
    <property type="protein sequence ID" value="CAB4833021.1"/>
    <property type="molecule type" value="Genomic_DNA"/>
</dbReference>
<organism evidence="3">
    <name type="scientific">freshwater metagenome</name>
    <dbReference type="NCBI Taxonomy" id="449393"/>
    <lineage>
        <taxon>unclassified sequences</taxon>
        <taxon>metagenomes</taxon>
        <taxon>ecological metagenomes</taxon>
    </lineage>
</organism>
<dbReference type="InterPro" id="IPR014347">
    <property type="entry name" value="Tautomerase/MIF_sf"/>
</dbReference>
<dbReference type="InterPro" id="IPR004370">
    <property type="entry name" value="4-OT-like_dom"/>
</dbReference>
<accession>A0A6J7AJ69</accession>
<proteinExistence type="predicted"/>
<reference evidence="3" key="1">
    <citation type="submission" date="2020-05" db="EMBL/GenBank/DDBJ databases">
        <authorList>
            <person name="Chiriac C."/>
            <person name="Salcher M."/>
            <person name="Ghai R."/>
            <person name="Kavagutti S V."/>
        </authorList>
    </citation>
    <scope>NUCLEOTIDE SEQUENCE</scope>
</reference>
<name>A0A6J7AJ69_9ZZZZ</name>
<dbReference type="Pfam" id="PF01361">
    <property type="entry name" value="Tautomerase"/>
    <property type="match status" value="1"/>
</dbReference>
<protein>
    <submittedName>
        <fullName evidence="3">Unannotated protein</fullName>
    </submittedName>
</protein>
<sequence length="81" mass="9423">MVASEREDVAMPLVHIEWFPGRTVDQKREVIEVLTSELSRIGNCLPETITVIFTEVSRENWGRNGRLFIDHYEYENEAPTT</sequence>
<keyword evidence="1" id="KW-0413">Isomerase</keyword>
<dbReference type="GO" id="GO:0016853">
    <property type="term" value="F:isomerase activity"/>
    <property type="evidence" value="ECO:0007669"/>
    <property type="project" value="UniProtKB-KW"/>
</dbReference>
<evidence type="ECO:0000313" key="3">
    <source>
        <dbReference type="EMBL" id="CAB4833021.1"/>
    </source>
</evidence>
<gene>
    <name evidence="3" type="ORF">UFOPK3204_01183</name>
</gene>
<dbReference type="AlphaFoldDB" id="A0A6J7AJ69"/>
<feature type="domain" description="4-oxalocrotonate tautomerase-like" evidence="2">
    <location>
        <begin position="12"/>
        <end position="68"/>
    </location>
</feature>
<evidence type="ECO:0000259" key="2">
    <source>
        <dbReference type="Pfam" id="PF01361"/>
    </source>
</evidence>